<gene>
    <name evidence="1" type="ORF">ASPTUDRAFT_56096</name>
</gene>
<evidence type="ECO:0000313" key="1">
    <source>
        <dbReference type="EMBL" id="OJI84150.1"/>
    </source>
</evidence>
<protein>
    <submittedName>
        <fullName evidence="1">Uncharacterized protein</fullName>
    </submittedName>
</protein>
<name>A0A1L9N4E6_ASPTC</name>
<keyword evidence="2" id="KW-1185">Reference proteome</keyword>
<dbReference type="OMA" id="RSAIMSH"/>
<dbReference type="OrthoDB" id="10460753at2759"/>
<dbReference type="Proteomes" id="UP000184304">
    <property type="component" value="Unassembled WGS sequence"/>
</dbReference>
<organism evidence="1 2">
    <name type="scientific">Aspergillus tubingensis (strain CBS 134.48)</name>
    <dbReference type="NCBI Taxonomy" id="767770"/>
    <lineage>
        <taxon>Eukaryota</taxon>
        <taxon>Fungi</taxon>
        <taxon>Dikarya</taxon>
        <taxon>Ascomycota</taxon>
        <taxon>Pezizomycotina</taxon>
        <taxon>Eurotiomycetes</taxon>
        <taxon>Eurotiomycetidae</taxon>
        <taxon>Eurotiales</taxon>
        <taxon>Aspergillaceae</taxon>
        <taxon>Aspergillus</taxon>
        <taxon>Aspergillus subgen. Circumdati</taxon>
    </lineage>
</organism>
<reference evidence="2" key="1">
    <citation type="journal article" date="2017" name="Genome Biol.">
        <title>Comparative genomics reveals high biological diversity and specific adaptations in the industrially and medically important fungal genus Aspergillus.</title>
        <authorList>
            <person name="de Vries R.P."/>
            <person name="Riley R."/>
            <person name="Wiebenga A."/>
            <person name="Aguilar-Osorio G."/>
            <person name="Amillis S."/>
            <person name="Uchima C.A."/>
            <person name="Anderluh G."/>
            <person name="Asadollahi M."/>
            <person name="Askin M."/>
            <person name="Barry K."/>
            <person name="Battaglia E."/>
            <person name="Bayram O."/>
            <person name="Benocci T."/>
            <person name="Braus-Stromeyer S.A."/>
            <person name="Caldana C."/>
            <person name="Canovas D."/>
            <person name="Cerqueira G.C."/>
            <person name="Chen F."/>
            <person name="Chen W."/>
            <person name="Choi C."/>
            <person name="Clum A."/>
            <person name="Dos Santos R.A."/>
            <person name="Damasio A.R."/>
            <person name="Diallinas G."/>
            <person name="Emri T."/>
            <person name="Fekete E."/>
            <person name="Flipphi M."/>
            <person name="Freyberg S."/>
            <person name="Gallo A."/>
            <person name="Gournas C."/>
            <person name="Habgood R."/>
            <person name="Hainaut M."/>
            <person name="Harispe M.L."/>
            <person name="Henrissat B."/>
            <person name="Hilden K.S."/>
            <person name="Hope R."/>
            <person name="Hossain A."/>
            <person name="Karabika E."/>
            <person name="Karaffa L."/>
            <person name="Karanyi Z."/>
            <person name="Krasevec N."/>
            <person name="Kuo A."/>
            <person name="Kusch H."/>
            <person name="LaButti K."/>
            <person name="Lagendijk E.L."/>
            <person name="Lapidus A."/>
            <person name="Levasseur A."/>
            <person name="Lindquist E."/>
            <person name="Lipzen A."/>
            <person name="Logrieco A.F."/>
            <person name="MacCabe A."/>
            <person name="Maekelae M.R."/>
            <person name="Malavazi I."/>
            <person name="Melin P."/>
            <person name="Meyer V."/>
            <person name="Mielnichuk N."/>
            <person name="Miskei M."/>
            <person name="Molnar A.P."/>
            <person name="Mule G."/>
            <person name="Ngan C.Y."/>
            <person name="Orejas M."/>
            <person name="Orosz E."/>
            <person name="Ouedraogo J.P."/>
            <person name="Overkamp K.M."/>
            <person name="Park H.-S."/>
            <person name="Perrone G."/>
            <person name="Piumi F."/>
            <person name="Punt P.J."/>
            <person name="Ram A.F."/>
            <person name="Ramon A."/>
            <person name="Rauscher S."/>
            <person name="Record E."/>
            <person name="Riano-Pachon D.M."/>
            <person name="Robert V."/>
            <person name="Roehrig J."/>
            <person name="Ruller R."/>
            <person name="Salamov A."/>
            <person name="Salih N.S."/>
            <person name="Samson R.A."/>
            <person name="Sandor E."/>
            <person name="Sanguinetti M."/>
            <person name="Schuetze T."/>
            <person name="Sepcic K."/>
            <person name="Shelest E."/>
            <person name="Sherlock G."/>
            <person name="Sophianopoulou V."/>
            <person name="Squina F.M."/>
            <person name="Sun H."/>
            <person name="Susca A."/>
            <person name="Todd R.B."/>
            <person name="Tsang A."/>
            <person name="Unkles S.E."/>
            <person name="van de Wiele N."/>
            <person name="van Rossen-Uffink D."/>
            <person name="Oliveira J.V."/>
            <person name="Vesth T.C."/>
            <person name="Visser J."/>
            <person name="Yu J.-H."/>
            <person name="Zhou M."/>
            <person name="Andersen M.R."/>
            <person name="Archer D.B."/>
            <person name="Baker S.E."/>
            <person name="Benoit I."/>
            <person name="Brakhage A.A."/>
            <person name="Braus G.H."/>
            <person name="Fischer R."/>
            <person name="Frisvad J.C."/>
            <person name="Goldman G.H."/>
            <person name="Houbraken J."/>
            <person name="Oakley B."/>
            <person name="Pocsi I."/>
            <person name="Scazzocchio C."/>
            <person name="Seiboth B."/>
            <person name="vanKuyk P.A."/>
            <person name="Wortman J."/>
            <person name="Dyer P.S."/>
            <person name="Grigoriev I.V."/>
        </authorList>
    </citation>
    <scope>NUCLEOTIDE SEQUENCE [LARGE SCALE GENOMIC DNA]</scope>
    <source>
        <strain evidence="2">CBS 134.48</strain>
    </source>
</reference>
<dbReference type="VEuPathDB" id="FungiDB:ASPTUDRAFT_56096"/>
<dbReference type="AlphaFoldDB" id="A0A1L9N4E6"/>
<accession>A0A1L9N4E6</accession>
<sequence length="142" mass="15842">MLIPTVSPFLPNIRDSRREGVCNSQKIQCVRLGQTRSQVQTYSAHDRSAMSHTVRNNDRAGKEILILMGTSDLHNDGYRSVWGWQDPVKAGVQCIWMESSGESGNLIVQDQHGRFSFQLSTCSLVIGLYGNSFCGTFDLQTT</sequence>
<proteinExistence type="predicted"/>
<evidence type="ECO:0000313" key="2">
    <source>
        <dbReference type="Proteomes" id="UP000184304"/>
    </source>
</evidence>
<dbReference type="EMBL" id="KV878203">
    <property type="protein sequence ID" value="OJI84150.1"/>
    <property type="molecule type" value="Genomic_DNA"/>
</dbReference>